<accession>A0A329K540</accession>
<feature type="region of interest" description="Disordered" evidence="1">
    <location>
        <begin position="24"/>
        <end position="52"/>
    </location>
</feature>
<keyword evidence="2" id="KW-0032">Aminotransferase</keyword>
<keyword evidence="2" id="KW-0808">Transferase</keyword>
<protein>
    <submittedName>
        <fullName evidence="2">4-aminobutyrate aminotransferase</fullName>
    </submittedName>
</protein>
<dbReference type="AlphaFoldDB" id="A0A329K540"/>
<gene>
    <name evidence="2" type="ORF">DQP58_25200</name>
</gene>
<sequence>MSRRIKSLSSLTPAGTACTVAVGRDPWPARLNGHTGPLRGARRSSPTGTQPW</sequence>
<dbReference type="Proteomes" id="UP000250347">
    <property type="component" value="Unassembled WGS sequence"/>
</dbReference>
<proteinExistence type="predicted"/>
<evidence type="ECO:0000313" key="2">
    <source>
        <dbReference type="EMBL" id="RAU89920.1"/>
    </source>
</evidence>
<comment type="caution">
    <text evidence="2">The sequence shown here is derived from an EMBL/GenBank/DDBJ whole genome shotgun (WGS) entry which is preliminary data.</text>
</comment>
<name>A0A329K540_9MYCO</name>
<evidence type="ECO:0000256" key="1">
    <source>
        <dbReference type="SAM" id="MobiDB-lite"/>
    </source>
</evidence>
<organism evidence="2 3">
    <name type="scientific">Mycobacterium colombiense</name>
    <dbReference type="NCBI Taxonomy" id="339268"/>
    <lineage>
        <taxon>Bacteria</taxon>
        <taxon>Bacillati</taxon>
        <taxon>Actinomycetota</taxon>
        <taxon>Actinomycetes</taxon>
        <taxon>Mycobacteriales</taxon>
        <taxon>Mycobacteriaceae</taxon>
        <taxon>Mycobacterium</taxon>
        <taxon>Mycobacterium avium complex (MAC)</taxon>
    </lineage>
</organism>
<dbReference type="EMBL" id="QMEU01000159">
    <property type="protein sequence ID" value="RAU89920.1"/>
    <property type="molecule type" value="Genomic_DNA"/>
</dbReference>
<reference evidence="2 3" key="1">
    <citation type="submission" date="2018-06" db="EMBL/GenBank/DDBJ databases">
        <title>NTM in soil in Japan.</title>
        <authorList>
            <person name="Ohya K."/>
        </authorList>
    </citation>
    <scope>NUCLEOTIDE SEQUENCE [LARGE SCALE GENOMIC DNA]</scope>
    <source>
        <strain evidence="2 3">GF76</strain>
    </source>
</reference>
<evidence type="ECO:0000313" key="3">
    <source>
        <dbReference type="Proteomes" id="UP000250347"/>
    </source>
</evidence>
<dbReference type="GO" id="GO:0008483">
    <property type="term" value="F:transaminase activity"/>
    <property type="evidence" value="ECO:0007669"/>
    <property type="project" value="UniProtKB-KW"/>
</dbReference>
<dbReference type="PROSITE" id="PS51257">
    <property type="entry name" value="PROKAR_LIPOPROTEIN"/>
    <property type="match status" value="1"/>
</dbReference>